<proteinExistence type="predicted"/>
<comment type="caution">
    <text evidence="1">The sequence shown here is derived from an EMBL/GenBank/DDBJ whole genome shotgun (WGS) entry which is preliminary data.</text>
</comment>
<dbReference type="EMBL" id="LAZR01018232">
    <property type="protein sequence ID" value="KKL97168.1"/>
    <property type="molecule type" value="Genomic_DNA"/>
</dbReference>
<name>A0A0F9GEH3_9ZZZZ</name>
<dbReference type="AlphaFoldDB" id="A0A0F9GEH3"/>
<reference evidence="1" key="1">
    <citation type="journal article" date="2015" name="Nature">
        <title>Complex archaea that bridge the gap between prokaryotes and eukaryotes.</title>
        <authorList>
            <person name="Spang A."/>
            <person name="Saw J.H."/>
            <person name="Jorgensen S.L."/>
            <person name="Zaremba-Niedzwiedzka K."/>
            <person name="Martijn J."/>
            <person name="Lind A.E."/>
            <person name="van Eijk R."/>
            <person name="Schleper C."/>
            <person name="Guy L."/>
            <person name="Ettema T.J."/>
        </authorList>
    </citation>
    <scope>NUCLEOTIDE SEQUENCE</scope>
</reference>
<evidence type="ECO:0000313" key="1">
    <source>
        <dbReference type="EMBL" id="KKL97168.1"/>
    </source>
</evidence>
<protein>
    <submittedName>
        <fullName evidence="1">Uncharacterized protein</fullName>
    </submittedName>
</protein>
<organism evidence="1">
    <name type="scientific">marine sediment metagenome</name>
    <dbReference type="NCBI Taxonomy" id="412755"/>
    <lineage>
        <taxon>unclassified sequences</taxon>
        <taxon>metagenomes</taxon>
        <taxon>ecological metagenomes</taxon>
    </lineage>
</organism>
<accession>A0A0F9GEH3</accession>
<sequence>MKCKYCKRNIEKNWKTKKGCILCDAEDFHKQLELKEKKKKEI</sequence>
<gene>
    <name evidence="1" type="ORF">LCGC14_1837150</name>
</gene>